<comment type="similarity">
    <text evidence="1">Belongs to the bacterial solute-binding protein 1 family.</text>
</comment>
<sequence>MHRRTLLSAGLAASALAAVTACSGGGSGGGGSAETPSELTTIDFFTDKAAWEPSFEEMNQTSTSINVELKFTGYSDPTAYDSFIKQAFRTRDVPDLFTWHTGGQLAELVEQNLVAETTDLWTEATSNNLVPEGLIDNYTHDGAQYGVPLNVAYWAMYYNKPIFEEHGLEVPTSWDELMANCDTLMTAGITPFHQMNIIFEFVWFQLLLMGQSPETYEALQTGEASYTDPEVVTAAREWGRMIDEGYFVDPGVQTDPQTLLNTGEVAMAYLGTFFTGQLASIGAVSGTDYGIFVPPNLNPATSDPQMVIETGPLVAGSGSENEAEVLAYSSWWFSDEAQNAWSTARGDVSFNPNVSIADPELSALSDAVNDPATVAQKRYLEATPLPIYTRSTEVFGKFVTDGGDPMPMLEQLQTVADDYWAEQG</sequence>
<keyword evidence="3 4" id="KW-0732">Signal</keyword>
<dbReference type="PROSITE" id="PS51257">
    <property type="entry name" value="PROKAR_LIPOPROTEIN"/>
    <property type="match status" value="1"/>
</dbReference>
<evidence type="ECO:0000313" key="5">
    <source>
        <dbReference type="EMBL" id="OYN90322.1"/>
    </source>
</evidence>
<keyword evidence="6" id="KW-1185">Reference proteome</keyword>
<evidence type="ECO:0000256" key="1">
    <source>
        <dbReference type="ARBA" id="ARBA00008520"/>
    </source>
</evidence>
<accession>A0A255ELI7</accession>
<dbReference type="InterPro" id="IPR006059">
    <property type="entry name" value="SBP"/>
</dbReference>
<evidence type="ECO:0000256" key="4">
    <source>
        <dbReference type="SAM" id="SignalP"/>
    </source>
</evidence>
<dbReference type="Pfam" id="PF13416">
    <property type="entry name" value="SBP_bac_8"/>
    <property type="match status" value="1"/>
</dbReference>
<feature type="chain" id="PRO_5038818089" evidence="4">
    <location>
        <begin position="18"/>
        <end position="424"/>
    </location>
</feature>
<dbReference type="InterPro" id="IPR050490">
    <property type="entry name" value="Bact_solute-bd_prot1"/>
</dbReference>
<reference evidence="5 6" key="1">
    <citation type="submission" date="2017-07" db="EMBL/GenBank/DDBJ databases">
        <title>Draft whole genome sequences of clinical Proprionibacteriaceae strains.</title>
        <authorList>
            <person name="Bernier A.-M."/>
            <person name="Bernard K."/>
            <person name="Domingo M.-C."/>
        </authorList>
    </citation>
    <scope>NUCLEOTIDE SEQUENCE [LARGE SCALE GENOMIC DNA]</scope>
    <source>
        <strain evidence="5 6">NML 150081</strain>
    </source>
</reference>
<dbReference type="InterPro" id="IPR006061">
    <property type="entry name" value="SBP_1_CS"/>
</dbReference>
<evidence type="ECO:0000256" key="3">
    <source>
        <dbReference type="ARBA" id="ARBA00022729"/>
    </source>
</evidence>
<keyword evidence="2" id="KW-0813">Transport</keyword>
<gene>
    <name evidence="5" type="ORF">CGZ91_09190</name>
</gene>
<dbReference type="Gene3D" id="3.40.190.10">
    <property type="entry name" value="Periplasmic binding protein-like II"/>
    <property type="match status" value="2"/>
</dbReference>
<feature type="signal peptide" evidence="4">
    <location>
        <begin position="1"/>
        <end position="17"/>
    </location>
</feature>
<protein>
    <submittedName>
        <fullName evidence="5">ABC transporter substrate-binding protein</fullName>
    </submittedName>
</protein>
<dbReference type="PROSITE" id="PS01037">
    <property type="entry name" value="SBP_BACTERIAL_1"/>
    <property type="match status" value="1"/>
</dbReference>
<dbReference type="PANTHER" id="PTHR43649:SF14">
    <property type="entry name" value="BLR3389 PROTEIN"/>
    <property type="match status" value="1"/>
</dbReference>
<evidence type="ECO:0000256" key="2">
    <source>
        <dbReference type="ARBA" id="ARBA00022448"/>
    </source>
</evidence>
<dbReference type="SUPFAM" id="SSF53850">
    <property type="entry name" value="Periplasmic binding protein-like II"/>
    <property type="match status" value="1"/>
</dbReference>
<dbReference type="AlphaFoldDB" id="A0A255ELI7"/>
<organism evidence="5 6">
    <name type="scientific">Parenemella sanctibonifatiensis</name>
    <dbReference type="NCBI Taxonomy" id="2016505"/>
    <lineage>
        <taxon>Bacteria</taxon>
        <taxon>Bacillati</taxon>
        <taxon>Actinomycetota</taxon>
        <taxon>Actinomycetes</taxon>
        <taxon>Propionibacteriales</taxon>
        <taxon>Propionibacteriaceae</taxon>
        <taxon>Parenemella</taxon>
    </lineage>
</organism>
<comment type="caution">
    <text evidence="5">The sequence shown here is derived from an EMBL/GenBank/DDBJ whole genome shotgun (WGS) entry which is preliminary data.</text>
</comment>
<evidence type="ECO:0000313" key="6">
    <source>
        <dbReference type="Proteomes" id="UP000216300"/>
    </source>
</evidence>
<name>A0A255ELI7_9ACTN</name>
<dbReference type="RefSeq" id="WP_094454504.1">
    <property type="nucleotide sequence ID" value="NZ_NMVJ01000007.1"/>
</dbReference>
<proteinExistence type="inferred from homology"/>
<dbReference type="Proteomes" id="UP000216300">
    <property type="component" value="Unassembled WGS sequence"/>
</dbReference>
<dbReference type="OrthoDB" id="8478044at2"/>
<dbReference type="EMBL" id="NMVJ01000007">
    <property type="protein sequence ID" value="OYN90322.1"/>
    <property type="molecule type" value="Genomic_DNA"/>
</dbReference>
<dbReference type="PANTHER" id="PTHR43649">
    <property type="entry name" value="ARABINOSE-BINDING PROTEIN-RELATED"/>
    <property type="match status" value="1"/>
</dbReference>
<dbReference type="GO" id="GO:0055085">
    <property type="term" value="P:transmembrane transport"/>
    <property type="evidence" value="ECO:0007669"/>
    <property type="project" value="InterPro"/>
</dbReference>